<proteinExistence type="predicted"/>
<organism evidence="4 5">
    <name type="scientific">Desulfobacula toluolica (strain DSM 7467 / Tol2)</name>
    <dbReference type="NCBI Taxonomy" id="651182"/>
    <lineage>
        <taxon>Bacteria</taxon>
        <taxon>Pseudomonadati</taxon>
        <taxon>Thermodesulfobacteriota</taxon>
        <taxon>Desulfobacteria</taxon>
        <taxon>Desulfobacterales</taxon>
        <taxon>Desulfobacteraceae</taxon>
        <taxon>Desulfobacula</taxon>
    </lineage>
</organism>
<dbReference type="Gene3D" id="3.40.50.2300">
    <property type="match status" value="1"/>
</dbReference>
<protein>
    <submittedName>
        <fullName evidence="4">Predicted response regulator</fullName>
    </submittedName>
</protein>
<keyword evidence="1 2" id="KW-0597">Phosphoprotein</keyword>
<feature type="domain" description="Response regulatory" evidence="3">
    <location>
        <begin position="2"/>
        <end position="116"/>
    </location>
</feature>
<dbReference type="Pfam" id="PF00072">
    <property type="entry name" value="Response_reg"/>
    <property type="match status" value="1"/>
</dbReference>
<dbReference type="GO" id="GO:0000160">
    <property type="term" value="P:phosphorelay signal transduction system"/>
    <property type="evidence" value="ECO:0007669"/>
    <property type="project" value="InterPro"/>
</dbReference>
<feature type="modified residue" description="4-aspartylphosphate" evidence="2">
    <location>
        <position position="51"/>
    </location>
</feature>
<evidence type="ECO:0000313" key="5">
    <source>
        <dbReference type="Proteomes" id="UP000007347"/>
    </source>
</evidence>
<dbReference type="STRING" id="651182.TOL2_C32630"/>
<evidence type="ECO:0000313" key="4">
    <source>
        <dbReference type="EMBL" id="CCK81420.1"/>
    </source>
</evidence>
<evidence type="ECO:0000259" key="3">
    <source>
        <dbReference type="PROSITE" id="PS50110"/>
    </source>
</evidence>
<evidence type="ECO:0000256" key="2">
    <source>
        <dbReference type="PROSITE-ProRule" id="PRU00169"/>
    </source>
</evidence>
<dbReference type="InterPro" id="IPR001789">
    <property type="entry name" value="Sig_transdc_resp-reg_receiver"/>
</dbReference>
<dbReference type="KEGG" id="dto:TOL2_C32630"/>
<dbReference type="PANTHER" id="PTHR44591:SF3">
    <property type="entry name" value="RESPONSE REGULATORY DOMAIN-CONTAINING PROTEIN"/>
    <property type="match status" value="1"/>
</dbReference>
<dbReference type="RefSeq" id="WP_014958609.1">
    <property type="nucleotide sequence ID" value="NC_018645.1"/>
</dbReference>
<dbReference type="SUPFAM" id="SSF52172">
    <property type="entry name" value="CheY-like"/>
    <property type="match status" value="1"/>
</dbReference>
<reference evidence="4 5" key="1">
    <citation type="journal article" date="2013" name="Environ. Microbiol.">
        <title>Complete genome, catabolic sub-proteomes and key-metabolites of Desulfobacula toluolica Tol2, a marine, aromatic compound-degrading, sulfate-reducing bacterium.</title>
        <authorList>
            <person name="Wohlbrand L."/>
            <person name="Jacob J.H."/>
            <person name="Kube M."/>
            <person name="Mussmann M."/>
            <person name="Jarling R."/>
            <person name="Beck A."/>
            <person name="Amann R."/>
            <person name="Wilkes H."/>
            <person name="Reinhardt R."/>
            <person name="Rabus R."/>
        </authorList>
    </citation>
    <scope>NUCLEOTIDE SEQUENCE [LARGE SCALE GENOMIC DNA]</scope>
    <source>
        <strain evidence="5">DSM 7467 / Tol2</strain>
    </source>
</reference>
<keyword evidence="5" id="KW-1185">Reference proteome</keyword>
<dbReference type="OrthoDB" id="5421695at2"/>
<dbReference type="CDD" id="cd00156">
    <property type="entry name" value="REC"/>
    <property type="match status" value="1"/>
</dbReference>
<gene>
    <name evidence="4" type="ordered locus">TOL2_C32630</name>
</gene>
<sequence length="121" mass="14104">MKILIIEDTEPISKLLKLHIEKWKHKVTVVDTGKKALEIIKNEIFDLILMDIFLPDTVAYDLIPKMKKEWSGMNIITMTGYSSKDVEKKVRSHGIMYYMEKPVSLVELKSIIQHMSKKIDN</sequence>
<dbReference type="PANTHER" id="PTHR44591">
    <property type="entry name" value="STRESS RESPONSE REGULATOR PROTEIN 1"/>
    <property type="match status" value="1"/>
</dbReference>
<dbReference type="SMART" id="SM00448">
    <property type="entry name" value="REC"/>
    <property type="match status" value="1"/>
</dbReference>
<dbReference type="PROSITE" id="PS50110">
    <property type="entry name" value="RESPONSE_REGULATORY"/>
    <property type="match status" value="1"/>
</dbReference>
<dbReference type="AlphaFoldDB" id="K0NKW0"/>
<dbReference type="InterPro" id="IPR050595">
    <property type="entry name" value="Bact_response_regulator"/>
</dbReference>
<dbReference type="Proteomes" id="UP000007347">
    <property type="component" value="Chromosome"/>
</dbReference>
<name>K0NKW0_DESTT</name>
<dbReference type="InterPro" id="IPR011006">
    <property type="entry name" value="CheY-like_superfamily"/>
</dbReference>
<accession>K0NKW0</accession>
<dbReference type="HOGENOM" id="CLU_000445_69_9_7"/>
<evidence type="ECO:0000256" key="1">
    <source>
        <dbReference type="ARBA" id="ARBA00022553"/>
    </source>
</evidence>
<dbReference type="EMBL" id="FO203503">
    <property type="protein sequence ID" value="CCK81420.1"/>
    <property type="molecule type" value="Genomic_DNA"/>
</dbReference>